<dbReference type="Pfam" id="PF16363">
    <property type="entry name" value="GDP_Man_Dehyd"/>
    <property type="match status" value="1"/>
</dbReference>
<sequence>MNLLVTGGAGFIGSHFVRALLSNRLPGLEGSSVTVLDRVAEPENLAGLDGFRYVSADIGDAPSVGSAVYDQDVIVHFAAAEQAESGDFAATNMMGTQVLLWAALRHRVPRFVQVSTAEVYGSIDDGAWTENAPAAPITPYAASKAGADQMALTYHESHGLPVMVVRATATYGSHQHPSNPVPRLITSALDDRPVEVPDNGRVRDWLHVEDHCRALGLVVAGGRAGEIYHVGGSLELAHHDLAELVLDECGTGWSRVVAVAEDETGDERQVLDDFKIRHELGWRPQVEFTSGLADTVDWYRKNSGWWRPLLG</sequence>
<protein>
    <submittedName>
        <fullName evidence="2">dTDP-glucose 4,6-dehydratase</fullName>
    </submittedName>
</protein>
<dbReference type="PANTHER" id="PTHR43000">
    <property type="entry name" value="DTDP-D-GLUCOSE 4,6-DEHYDRATASE-RELATED"/>
    <property type="match status" value="1"/>
</dbReference>
<name>A0A919JUM0_9ACTN</name>
<proteinExistence type="predicted"/>
<feature type="domain" description="NAD(P)-binding" evidence="1">
    <location>
        <begin position="4"/>
        <end position="294"/>
    </location>
</feature>
<dbReference type="SUPFAM" id="SSF51735">
    <property type="entry name" value="NAD(P)-binding Rossmann-fold domains"/>
    <property type="match status" value="1"/>
</dbReference>
<evidence type="ECO:0000313" key="2">
    <source>
        <dbReference type="EMBL" id="GIE95100.1"/>
    </source>
</evidence>
<dbReference type="AlphaFoldDB" id="A0A919JUM0"/>
<dbReference type="InterPro" id="IPR036291">
    <property type="entry name" value="NAD(P)-bd_dom_sf"/>
</dbReference>
<accession>A0A919JUM0</accession>
<dbReference type="Proteomes" id="UP000636960">
    <property type="component" value="Unassembled WGS sequence"/>
</dbReference>
<evidence type="ECO:0000259" key="1">
    <source>
        <dbReference type="Pfam" id="PF16363"/>
    </source>
</evidence>
<reference evidence="2" key="1">
    <citation type="submission" date="2021-01" db="EMBL/GenBank/DDBJ databases">
        <title>Whole genome shotgun sequence of Actinoplanes rishiriensis NBRC 108556.</title>
        <authorList>
            <person name="Komaki H."/>
            <person name="Tamura T."/>
        </authorList>
    </citation>
    <scope>NUCLEOTIDE SEQUENCE</scope>
    <source>
        <strain evidence="2">NBRC 108556</strain>
    </source>
</reference>
<organism evidence="2 3">
    <name type="scientific">Paractinoplanes rishiriensis</name>
    <dbReference type="NCBI Taxonomy" id="1050105"/>
    <lineage>
        <taxon>Bacteria</taxon>
        <taxon>Bacillati</taxon>
        <taxon>Actinomycetota</taxon>
        <taxon>Actinomycetes</taxon>
        <taxon>Micromonosporales</taxon>
        <taxon>Micromonosporaceae</taxon>
        <taxon>Paractinoplanes</taxon>
    </lineage>
</organism>
<dbReference type="Gene3D" id="3.40.50.720">
    <property type="entry name" value="NAD(P)-binding Rossmann-like Domain"/>
    <property type="match status" value="1"/>
</dbReference>
<keyword evidence="3" id="KW-1185">Reference proteome</keyword>
<evidence type="ECO:0000313" key="3">
    <source>
        <dbReference type="Proteomes" id="UP000636960"/>
    </source>
</evidence>
<comment type="caution">
    <text evidence="2">The sequence shown here is derived from an EMBL/GenBank/DDBJ whole genome shotgun (WGS) entry which is preliminary data.</text>
</comment>
<dbReference type="EMBL" id="BOMV01000023">
    <property type="protein sequence ID" value="GIE95100.1"/>
    <property type="molecule type" value="Genomic_DNA"/>
</dbReference>
<dbReference type="InterPro" id="IPR016040">
    <property type="entry name" value="NAD(P)-bd_dom"/>
</dbReference>
<dbReference type="Gene3D" id="3.90.25.10">
    <property type="entry name" value="UDP-galactose 4-epimerase, domain 1"/>
    <property type="match status" value="1"/>
</dbReference>
<gene>
    <name evidence="2" type="ORF">Ari01nite_25650</name>
</gene>
<dbReference type="RefSeq" id="WP_203781396.1">
    <property type="nucleotide sequence ID" value="NZ_BOMV01000023.1"/>
</dbReference>